<evidence type="ECO:0000256" key="8">
    <source>
        <dbReference type="ARBA" id="ARBA00022777"/>
    </source>
</evidence>
<dbReference type="EC" id="2.7.13.3" evidence="3"/>
<dbReference type="PRINTS" id="PR00344">
    <property type="entry name" value="BCTRLSENSOR"/>
</dbReference>
<keyword evidence="6" id="KW-0812">Transmembrane</keyword>
<dbReference type="InterPro" id="IPR005467">
    <property type="entry name" value="His_kinase_dom"/>
</dbReference>
<sequence>MLYITIVAVAVIALLVARLLRMRRELRRITAQLKSYNEGKSGKKTDLSYYEKDLESLAVEINRLIDRVTESGALQRRTENELKQAIANMSHDIRTPLTSIFGYIQLLEAEDLSPEEKHAYLSVIKHRSQRLQALLNDFFELSVIESTDYELKPARIRFVPVLQDVIMSLYDQFTDCSITPLLEFPEEEVIGFADESAVKRVIENLLLNTIKHTRGEVGIGLKRQNNEAVLVIRNDAPHLAGTDPSLLFDRFYTADQTRSGKGTGLGLSIARSLMEKMGGRLSAELSGDVLTMTCRWELTTGGISQGTSVT</sequence>
<dbReference type="InterPro" id="IPR003594">
    <property type="entry name" value="HATPase_dom"/>
</dbReference>
<dbReference type="SUPFAM" id="SSF55874">
    <property type="entry name" value="ATPase domain of HSP90 chaperone/DNA topoisomerase II/histidine kinase"/>
    <property type="match status" value="1"/>
</dbReference>
<dbReference type="InterPro" id="IPR036890">
    <property type="entry name" value="HATPase_C_sf"/>
</dbReference>
<dbReference type="AlphaFoldDB" id="A0A1R1EJN5"/>
<dbReference type="Gene3D" id="3.30.565.10">
    <property type="entry name" value="Histidine kinase-like ATPase, C-terminal domain"/>
    <property type="match status" value="1"/>
</dbReference>
<evidence type="ECO:0000256" key="3">
    <source>
        <dbReference type="ARBA" id="ARBA00012438"/>
    </source>
</evidence>
<dbReference type="InterPro" id="IPR036097">
    <property type="entry name" value="HisK_dim/P_sf"/>
</dbReference>
<evidence type="ECO:0000256" key="9">
    <source>
        <dbReference type="ARBA" id="ARBA00022840"/>
    </source>
</evidence>
<evidence type="ECO:0000313" key="15">
    <source>
        <dbReference type="Proteomes" id="UP000187172"/>
    </source>
</evidence>
<gene>
    <name evidence="14" type="ORF">BK138_24700</name>
</gene>
<evidence type="ECO:0000256" key="1">
    <source>
        <dbReference type="ARBA" id="ARBA00000085"/>
    </source>
</evidence>
<keyword evidence="4" id="KW-0597">Phosphoprotein</keyword>
<keyword evidence="10" id="KW-1133">Transmembrane helix</keyword>
<dbReference type="PANTHER" id="PTHR45528:SF8">
    <property type="entry name" value="HISTIDINE KINASE"/>
    <property type="match status" value="1"/>
</dbReference>
<keyword evidence="8 14" id="KW-0418">Kinase</keyword>
<dbReference type="InterPro" id="IPR003661">
    <property type="entry name" value="HisK_dim/P_dom"/>
</dbReference>
<keyword evidence="5" id="KW-0808">Transferase</keyword>
<evidence type="ECO:0000256" key="4">
    <source>
        <dbReference type="ARBA" id="ARBA00022553"/>
    </source>
</evidence>
<evidence type="ECO:0000259" key="13">
    <source>
        <dbReference type="PROSITE" id="PS50109"/>
    </source>
</evidence>
<evidence type="ECO:0000256" key="10">
    <source>
        <dbReference type="ARBA" id="ARBA00022989"/>
    </source>
</evidence>
<evidence type="ECO:0000256" key="7">
    <source>
        <dbReference type="ARBA" id="ARBA00022741"/>
    </source>
</evidence>
<dbReference type="PANTHER" id="PTHR45528">
    <property type="entry name" value="SENSOR HISTIDINE KINASE CPXA"/>
    <property type="match status" value="1"/>
</dbReference>
<name>A0A1R1EJN5_9BACL</name>
<comment type="subcellular location">
    <subcellularLocation>
        <location evidence="2">Membrane</location>
        <topology evidence="2">Multi-pass membrane protein</topology>
    </subcellularLocation>
</comment>
<dbReference type="GO" id="GO:0005886">
    <property type="term" value="C:plasma membrane"/>
    <property type="evidence" value="ECO:0007669"/>
    <property type="project" value="TreeGrafter"/>
</dbReference>
<dbReference type="STRING" id="297318.BK138_24700"/>
<dbReference type="InterPro" id="IPR050398">
    <property type="entry name" value="HssS/ArlS-like"/>
</dbReference>
<evidence type="ECO:0000256" key="6">
    <source>
        <dbReference type="ARBA" id="ARBA00022692"/>
    </source>
</evidence>
<keyword evidence="7" id="KW-0547">Nucleotide-binding</keyword>
<dbReference type="Proteomes" id="UP000187172">
    <property type="component" value="Unassembled WGS sequence"/>
</dbReference>
<keyword evidence="15" id="KW-1185">Reference proteome</keyword>
<dbReference type="SMART" id="SM00387">
    <property type="entry name" value="HATPase_c"/>
    <property type="match status" value="1"/>
</dbReference>
<dbReference type="PROSITE" id="PS50109">
    <property type="entry name" value="HIS_KIN"/>
    <property type="match status" value="1"/>
</dbReference>
<evidence type="ECO:0000256" key="12">
    <source>
        <dbReference type="ARBA" id="ARBA00023136"/>
    </source>
</evidence>
<keyword evidence="11" id="KW-0902">Two-component regulatory system</keyword>
<comment type="caution">
    <text evidence="14">The sequence shown here is derived from an EMBL/GenBank/DDBJ whole genome shotgun (WGS) entry which is preliminary data.</text>
</comment>
<dbReference type="CDD" id="cd00075">
    <property type="entry name" value="HATPase"/>
    <property type="match status" value="1"/>
</dbReference>
<evidence type="ECO:0000256" key="2">
    <source>
        <dbReference type="ARBA" id="ARBA00004141"/>
    </source>
</evidence>
<evidence type="ECO:0000256" key="11">
    <source>
        <dbReference type="ARBA" id="ARBA00023012"/>
    </source>
</evidence>
<dbReference type="GO" id="GO:0005524">
    <property type="term" value="F:ATP binding"/>
    <property type="evidence" value="ECO:0007669"/>
    <property type="project" value="UniProtKB-KW"/>
</dbReference>
<dbReference type="GO" id="GO:0000155">
    <property type="term" value="F:phosphorelay sensor kinase activity"/>
    <property type="evidence" value="ECO:0007669"/>
    <property type="project" value="InterPro"/>
</dbReference>
<proteinExistence type="predicted"/>
<dbReference type="SUPFAM" id="SSF47384">
    <property type="entry name" value="Homodimeric domain of signal transducing histidine kinase"/>
    <property type="match status" value="1"/>
</dbReference>
<keyword evidence="9" id="KW-0067">ATP-binding</keyword>
<dbReference type="RefSeq" id="WP_076173451.1">
    <property type="nucleotide sequence ID" value="NZ_MRTP01000008.1"/>
</dbReference>
<feature type="domain" description="Histidine kinase" evidence="13">
    <location>
        <begin position="88"/>
        <end position="284"/>
    </location>
</feature>
<keyword evidence="12" id="KW-0472">Membrane</keyword>
<accession>A0A1R1EJN5</accession>
<evidence type="ECO:0000313" key="14">
    <source>
        <dbReference type="EMBL" id="OMF52025.1"/>
    </source>
</evidence>
<evidence type="ECO:0000256" key="5">
    <source>
        <dbReference type="ARBA" id="ARBA00022679"/>
    </source>
</evidence>
<dbReference type="EMBL" id="MRTP01000008">
    <property type="protein sequence ID" value="OMF52025.1"/>
    <property type="molecule type" value="Genomic_DNA"/>
</dbReference>
<reference evidence="14 15" key="1">
    <citation type="submission" date="2016-11" db="EMBL/GenBank/DDBJ databases">
        <title>Paenibacillus species isolates.</title>
        <authorList>
            <person name="Beno S.M."/>
        </authorList>
    </citation>
    <scope>NUCLEOTIDE SEQUENCE [LARGE SCALE GENOMIC DNA]</scope>
    <source>
        <strain evidence="14 15">FSL R5-0378</strain>
    </source>
</reference>
<dbReference type="SMART" id="SM00388">
    <property type="entry name" value="HisKA"/>
    <property type="match status" value="1"/>
</dbReference>
<dbReference type="Pfam" id="PF00512">
    <property type="entry name" value="HisKA"/>
    <property type="match status" value="1"/>
</dbReference>
<dbReference type="Pfam" id="PF02518">
    <property type="entry name" value="HATPase_c"/>
    <property type="match status" value="1"/>
</dbReference>
<organism evidence="14 15">
    <name type="scientific">Paenibacillus rhizosphaerae</name>
    <dbReference type="NCBI Taxonomy" id="297318"/>
    <lineage>
        <taxon>Bacteria</taxon>
        <taxon>Bacillati</taxon>
        <taxon>Bacillota</taxon>
        <taxon>Bacilli</taxon>
        <taxon>Bacillales</taxon>
        <taxon>Paenibacillaceae</taxon>
        <taxon>Paenibacillus</taxon>
    </lineage>
</organism>
<protein>
    <recommendedName>
        <fullName evidence="3">histidine kinase</fullName>
        <ecNumber evidence="3">2.7.13.3</ecNumber>
    </recommendedName>
</protein>
<dbReference type="InterPro" id="IPR004358">
    <property type="entry name" value="Sig_transdc_His_kin-like_C"/>
</dbReference>
<comment type="catalytic activity">
    <reaction evidence="1">
        <text>ATP + protein L-histidine = ADP + protein N-phospho-L-histidine.</text>
        <dbReference type="EC" id="2.7.13.3"/>
    </reaction>
</comment>
<dbReference type="Gene3D" id="1.10.287.130">
    <property type="match status" value="1"/>
</dbReference>
<dbReference type="CDD" id="cd00082">
    <property type="entry name" value="HisKA"/>
    <property type="match status" value="1"/>
</dbReference>